<name>A0A1G1XE49_9BACT</name>
<evidence type="ECO:0000259" key="2">
    <source>
        <dbReference type="Pfam" id="PF16268"/>
    </source>
</evidence>
<dbReference type="Pfam" id="PF16268">
    <property type="entry name" value="DUF4921"/>
    <property type="match status" value="1"/>
</dbReference>
<dbReference type="GO" id="GO:0008270">
    <property type="term" value="F:zinc ion binding"/>
    <property type="evidence" value="ECO:0007669"/>
    <property type="project" value="InterPro"/>
</dbReference>
<reference evidence="3 4" key="1">
    <citation type="journal article" date="2016" name="Nat. Commun.">
        <title>Thousands of microbial genomes shed light on interconnected biogeochemical processes in an aquifer system.</title>
        <authorList>
            <person name="Anantharaman K."/>
            <person name="Brown C.T."/>
            <person name="Hug L.A."/>
            <person name="Sharon I."/>
            <person name="Castelle C.J."/>
            <person name="Probst A.J."/>
            <person name="Thomas B.C."/>
            <person name="Singh A."/>
            <person name="Wilkins M.J."/>
            <person name="Karaoz U."/>
            <person name="Brodie E.L."/>
            <person name="Williams K.H."/>
            <person name="Hubbard S.S."/>
            <person name="Banfield J.F."/>
        </authorList>
    </citation>
    <scope>NUCLEOTIDE SEQUENCE [LARGE SCALE GENOMIC DNA]</scope>
</reference>
<dbReference type="InterPro" id="IPR053177">
    <property type="entry name" value="ADP-glucose_phosphorylase"/>
</dbReference>
<feature type="active site" description="Tele-UMP-histidine intermediate" evidence="1">
    <location>
        <position position="172"/>
    </location>
</feature>
<dbReference type="GO" id="GO:0006012">
    <property type="term" value="P:galactose metabolic process"/>
    <property type="evidence" value="ECO:0007669"/>
    <property type="project" value="InterPro"/>
</dbReference>
<comment type="caution">
    <text evidence="3">The sequence shown here is derived from an EMBL/GenBank/DDBJ whole genome shotgun (WGS) entry which is preliminary data.</text>
</comment>
<dbReference type="PANTHER" id="PTHR42763:SF2">
    <property type="entry name" value="ADP-GLUCOSE PHOSPHORYLASE"/>
    <property type="match status" value="1"/>
</dbReference>
<dbReference type="PIRSF" id="PIRSF000808">
    <property type="entry name" value="GalT"/>
    <property type="match status" value="1"/>
</dbReference>
<dbReference type="SUPFAM" id="SSF54197">
    <property type="entry name" value="HIT-like"/>
    <property type="match status" value="2"/>
</dbReference>
<dbReference type="InterPro" id="IPR032576">
    <property type="entry name" value="DUF4921"/>
</dbReference>
<dbReference type="GO" id="GO:0008108">
    <property type="term" value="F:UDP-glucose:hexose-1-phosphate uridylyltransferase activity"/>
    <property type="evidence" value="ECO:0007669"/>
    <property type="project" value="InterPro"/>
</dbReference>
<dbReference type="InterPro" id="IPR001937">
    <property type="entry name" value="GalP_UDPtransf1"/>
</dbReference>
<feature type="domain" description="DUF4921" evidence="2">
    <location>
        <begin position="146"/>
        <end position="336"/>
    </location>
</feature>
<accession>A0A1G1XE49</accession>
<dbReference type="EMBL" id="MHHS01000002">
    <property type="protein sequence ID" value="OGY37920.1"/>
    <property type="molecule type" value="Genomic_DNA"/>
</dbReference>
<dbReference type="PANTHER" id="PTHR42763">
    <property type="entry name" value="ADP-GLUCOSE PHOSPHORYLASE"/>
    <property type="match status" value="1"/>
</dbReference>
<evidence type="ECO:0000313" key="3">
    <source>
        <dbReference type="EMBL" id="OGY37920.1"/>
    </source>
</evidence>
<protein>
    <recommendedName>
        <fullName evidence="2">DUF4921 domain-containing protein</fullName>
    </recommendedName>
</protein>
<dbReference type="AlphaFoldDB" id="A0A1G1XE49"/>
<sequence length="351" mass="40286">MKKFKHPLGQLRQDPITEKWVAIATARSKRPDLVANTERPIPAPKPRYKEDCPFCNLAKYPQEPDVLRLPDVPLHWQVHIFANKYPAFVPSKEFHSWNEGPYRALDSVGYHDLMATRYHNQDDGVADKRLIALELEALVLRYRQLQGQSAVNYIQVIKNHGKEAGASVEHSHHQIFSIPVLPGDISELLHGTERFAKKNGEKAFSIILDFERSEQKRIVFENEYFTAYCPFASRVPYETWIMPRQSNPFFETIGPDEREALAEAMQQVLGKLYTGLNDPPYNYYIHSAPCDETGFVCDKSLFGHFRWHISILPRITTWAGFELGTGIEINTVSPEDAAAFLREQKLPPQHS</sequence>
<dbReference type="InterPro" id="IPR036265">
    <property type="entry name" value="HIT-like_sf"/>
</dbReference>
<evidence type="ECO:0000313" key="4">
    <source>
        <dbReference type="Proteomes" id="UP000177941"/>
    </source>
</evidence>
<proteinExistence type="predicted"/>
<dbReference type="Gene3D" id="3.30.428.10">
    <property type="entry name" value="HIT-like"/>
    <property type="match status" value="2"/>
</dbReference>
<gene>
    <name evidence="3" type="ORF">A3E36_02535</name>
</gene>
<dbReference type="Proteomes" id="UP000177941">
    <property type="component" value="Unassembled WGS sequence"/>
</dbReference>
<evidence type="ECO:0000256" key="1">
    <source>
        <dbReference type="PIRSR" id="PIRSR000808-1"/>
    </source>
</evidence>
<organism evidence="3 4">
    <name type="scientific">Candidatus Andersenbacteria bacterium RIFCSPHIGHO2_12_FULL_45_11b</name>
    <dbReference type="NCBI Taxonomy" id="1797282"/>
    <lineage>
        <taxon>Bacteria</taxon>
        <taxon>Candidatus Anderseniibacteriota</taxon>
    </lineage>
</organism>